<feature type="coiled-coil region" evidence="8">
    <location>
        <begin position="315"/>
        <end position="346"/>
    </location>
</feature>
<dbReference type="OrthoDB" id="759642at2"/>
<keyword evidence="9" id="KW-0812">Transmembrane</keyword>
<evidence type="ECO:0000256" key="5">
    <source>
        <dbReference type="ARBA" id="ARBA00022679"/>
    </source>
</evidence>
<accession>A0A3E3IUQ1</accession>
<dbReference type="InterPro" id="IPR003660">
    <property type="entry name" value="HAMP_dom"/>
</dbReference>
<dbReference type="InterPro" id="IPR010559">
    <property type="entry name" value="Sig_transdc_His_kin_internal"/>
</dbReference>
<dbReference type="EC" id="2.7.13.3" evidence="3"/>
<keyword evidence="9" id="KW-1133">Transmembrane helix</keyword>
<protein>
    <recommendedName>
        <fullName evidence="3">histidine kinase</fullName>
        <ecNumber evidence="3">2.7.13.3</ecNumber>
    </recommendedName>
</protein>
<dbReference type="PROSITE" id="PS50885">
    <property type="entry name" value="HAMP"/>
    <property type="match status" value="1"/>
</dbReference>
<dbReference type="Gene3D" id="3.30.565.10">
    <property type="entry name" value="Histidine kinase-like ATPase, C-terminal domain"/>
    <property type="match status" value="1"/>
</dbReference>
<keyword evidence="6" id="KW-0418">Kinase</keyword>
<keyword evidence="8" id="KW-0175">Coiled coil</keyword>
<evidence type="ECO:0000256" key="8">
    <source>
        <dbReference type="SAM" id="Coils"/>
    </source>
</evidence>
<feature type="domain" description="HAMP" evidence="10">
    <location>
        <begin position="273"/>
        <end position="326"/>
    </location>
</feature>
<dbReference type="SUPFAM" id="SSF158472">
    <property type="entry name" value="HAMP domain-like"/>
    <property type="match status" value="1"/>
</dbReference>
<comment type="caution">
    <text evidence="11">The sequence shown here is derived from an EMBL/GenBank/DDBJ whole genome shotgun (WGS) entry which is preliminary data.</text>
</comment>
<dbReference type="GO" id="GO:0000155">
    <property type="term" value="F:phosphorelay sensor kinase activity"/>
    <property type="evidence" value="ECO:0007669"/>
    <property type="project" value="InterPro"/>
</dbReference>
<dbReference type="GO" id="GO:0016020">
    <property type="term" value="C:membrane"/>
    <property type="evidence" value="ECO:0007669"/>
    <property type="project" value="UniProtKB-SubCell"/>
</dbReference>
<organism evidence="11 12">
    <name type="scientific">Eisenbergiella massiliensis</name>
    <dbReference type="NCBI Taxonomy" id="1720294"/>
    <lineage>
        <taxon>Bacteria</taxon>
        <taxon>Bacillati</taxon>
        <taxon>Bacillota</taxon>
        <taxon>Clostridia</taxon>
        <taxon>Lachnospirales</taxon>
        <taxon>Lachnospiraceae</taxon>
        <taxon>Eisenbergiella</taxon>
    </lineage>
</organism>
<dbReference type="Pfam" id="PF00672">
    <property type="entry name" value="HAMP"/>
    <property type="match status" value="1"/>
</dbReference>
<evidence type="ECO:0000259" key="10">
    <source>
        <dbReference type="PROSITE" id="PS50885"/>
    </source>
</evidence>
<dbReference type="CDD" id="cd06225">
    <property type="entry name" value="HAMP"/>
    <property type="match status" value="1"/>
</dbReference>
<evidence type="ECO:0000256" key="3">
    <source>
        <dbReference type="ARBA" id="ARBA00012438"/>
    </source>
</evidence>
<dbReference type="InterPro" id="IPR004358">
    <property type="entry name" value="Sig_transdc_His_kin-like_C"/>
</dbReference>
<dbReference type="SMART" id="SM00304">
    <property type="entry name" value="HAMP"/>
    <property type="match status" value="1"/>
</dbReference>
<dbReference type="SMART" id="SM00387">
    <property type="entry name" value="HATPase_c"/>
    <property type="match status" value="1"/>
</dbReference>
<keyword evidence="4" id="KW-0597">Phosphoprotein</keyword>
<dbReference type="EMBL" id="QVLU01000013">
    <property type="protein sequence ID" value="RGE70838.1"/>
    <property type="molecule type" value="Genomic_DNA"/>
</dbReference>
<dbReference type="PANTHER" id="PTHR34220:SF7">
    <property type="entry name" value="SENSOR HISTIDINE KINASE YPDA"/>
    <property type="match status" value="1"/>
</dbReference>
<evidence type="ECO:0000256" key="7">
    <source>
        <dbReference type="ARBA" id="ARBA00023012"/>
    </source>
</evidence>
<evidence type="ECO:0000256" key="1">
    <source>
        <dbReference type="ARBA" id="ARBA00000085"/>
    </source>
</evidence>
<evidence type="ECO:0000256" key="2">
    <source>
        <dbReference type="ARBA" id="ARBA00004370"/>
    </source>
</evidence>
<evidence type="ECO:0000256" key="9">
    <source>
        <dbReference type="SAM" id="Phobius"/>
    </source>
</evidence>
<feature type="transmembrane region" description="Helical" evidence="9">
    <location>
        <begin position="12"/>
        <end position="35"/>
    </location>
</feature>
<proteinExistence type="predicted"/>
<comment type="catalytic activity">
    <reaction evidence="1">
        <text>ATP + protein L-histidine = ADP + protein N-phospho-L-histidine.</text>
        <dbReference type="EC" id="2.7.13.3"/>
    </reaction>
</comment>
<dbReference type="PANTHER" id="PTHR34220">
    <property type="entry name" value="SENSOR HISTIDINE KINASE YPDA"/>
    <property type="match status" value="1"/>
</dbReference>
<gene>
    <name evidence="11" type="ORF">DWY69_15005</name>
</gene>
<feature type="transmembrane region" description="Helical" evidence="9">
    <location>
        <begin position="252"/>
        <end position="271"/>
    </location>
</feature>
<evidence type="ECO:0000313" key="12">
    <source>
        <dbReference type="Proteomes" id="UP000261166"/>
    </source>
</evidence>
<dbReference type="InterPro" id="IPR050640">
    <property type="entry name" value="Bact_2-comp_sensor_kinase"/>
</dbReference>
<reference evidence="11 12" key="1">
    <citation type="submission" date="2018-08" db="EMBL/GenBank/DDBJ databases">
        <title>A genome reference for cultivated species of the human gut microbiota.</title>
        <authorList>
            <person name="Zou Y."/>
            <person name="Xue W."/>
            <person name="Luo G."/>
        </authorList>
    </citation>
    <scope>NUCLEOTIDE SEQUENCE [LARGE SCALE GENOMIC DNA]</scope>
    <source>
        <strain evidence="11 12">AF26-4BH</strain>
    </source>
</reference>
<dbReference type="AlphaFoldDB" id="A0A3E3IUQ1"/>
<dbReference type="Pfam" id="PF06580">
    <property type="entry name" value="His_kinase"/>
    <property type="match status" value="1"/>
</dbReference>
<comment type="subcellular location">
    <subcellularLocation>
        <location evidence="2">Membrane</location>
    </subcellularLocation>
</comment>
<dbReference type="Pfam" id="PF02518">
    <property type="entry name" value="HATPase_c"/>
    <property type="match status" value="1"/>
</dbReference>
<keyword evidence="7" id="KW-0902">Two-component regulatory system</keyword>
<dbReference type="SUPFAM" id="SSF55874">
    <property type="entry name" value="ATPase domain of HSP90 chaperone/DNA topoisomerase II/histidine kinase"/>
    <property type="match status" value="1"/>
</dbReference>
<evidence type="ECO:0000256" key="6">
    <source>
        <dbReference type="ARBA" id="ARBA00022777"/>
    </source>
</evidence>
<dbReference type="RefSeq" id="WP_025491199.1">
    <property type="nucleotide sequence ID" value="NZ_JBKUNB010000006.1"/>
</dbReference>
<evidence type="ECO:0000256" key="4">
    <source>
        <dbReference type="ARBA" id="ARBA00022553"/>
    </source>
</evidence>
<keyword evidence="9" id="KW-0472">Membrane</keyword>
<keyword evidence="5" id="KW-0808">Transferase</keyword>
<dbReference type="InterPro" id="IPR003594">
    <property type="entry name" value="HATPase_dom"/>
</dbReference>
<name>A0A3E3IUQ1_9FIRM</name>
<dbReference type="Proteomes" id="UP000261166">
    <property type="component" value="Unassembled WGS sequence"/>
</dbReference>
<dbReference type="Gene3D" id="6.10.340.10">
    <property type="match status" value="1"/>
</dbReference>
<sequence>MKSDKRSLRRQTLIIIMLLVLPFNILTAFLGGIMLTNAMESAELTVQSSLNSQMDNLDMRIQNTIYFLYDYPANHVSYINFLKQPRDWHYTFYRSLTVNELRDDLSLSTAAQYMFLYVESRDDLIIMNEEPYIRNESKLLLSEDDVLSRINDKTISDSRWHLVSIQDLPFLIMITQKEGVYLGACICMAEAVSEAAASLEYDNVSIYASVSPNADTSSGIHCFAKSSKTNVYLCCDIPQNEIIGGMAFIHRGIIYLVILSFLIFPILSFFFNRYVNAPLANIRNAFAELEKGNDDYRITAVTNLSEFSDTYDSFNRMAEKLKELLLETIQKEQQRQQLVVDNLQLQLNYLQLQIRPHFLHNNMNLLYTLIQNNQTDAAQSLVLYLSDYFRYMFRKGHDRALFDHEMKLIREYLDISRLHYPDAFTFSCQIDPLLSHVRIPPLLLHGFVENIIQHALVPDHTVHIIIYGEYEDGIVTIQIADDGIGMNEEDTALINSGDFSSSPEGSHVGIKNAVLRLKHFYGEKSSITVESEPDSGTIFTITIPYNLTEVSDDEFINGE</sequence>
<evidence type="ECO:0000313" key="11">
    <source>
        <dbReference type="EMBL" id="RGE70838.1"/>
    </source>
</evidence>
<dbReference type="InterPro" id="IPR036890">
    <property type="entry name" value="HATPase_C_sf"/>
</dbReference>
<dbReference type="PRINTS" id="PR00344">
    <property type="entry name" value="BCTRLSENSOR"/>
</dbReference>